<dbReference type="AlphaFoldDB" id="A0A3E3EFA4"/>
<protein>
    <submittedName>
        <fullName evidence="3">Phage tail tape measure protein</fullName>
    </submittedName>
</protein>
<organism evidence="3 4">
    <name type="scientific">Thomasclavelia ramosa</name>
    <dbReference type="NCBI Taxonomy" id="1547"/>
    <lineage>
        <taxon>Bacteria</taxon>
        <taxon>Bacillati</taxon>
        <taxon>Bacillota</taxon>
        <taxon>Erysipelotrichia</taxon>
        <taxon>Erysipelotrichales</taxon>
        <taxon>Coprobacillaceae</taxon>
        <taxon>Thomasclavelia</taxon>
    </lineage>
</organism>
<dbReference type="Pfam" id="PF10145">
    <property type="entry name" value="PhageMin_Tail"/>
    <property type="match status" value="1"/>
</dbReference>
<accession>A0A3E3EFA4</accession>
<evidence type="ECO:0000256" key="1">
    <source>
        <dbReference type="ARBA" id="ARBA00022612"/>
    </source>
</evidence>
<name>A0A3E3EFA4_9FIRM</name>
<keyword evidence="1" id="KW-1188">Viral release from host cell</keyword>
<evidence type="ECO:0000313" key="4">
    <source>
        <dbReference type="Proteomes" id="UP000261032"/>
    </source>
</evidence>
<dbReference type="SUPFAM" id="SSF48371">
    <property type="entry name" value="ARM repeat"/>
    <property type="match status" value="1"/>
</dbReference>
<feature type="domain" description="Phage tail tape measure protein" evidence="2">
    <location>
        <begin position="79"/>
        <end position="259"/>
    </location>
</feature>
<dbReference type="Proteomes" id="UP000261032">
    <property type="component" value="Unassembled WGS sequence"/>
</dbReference>
<gene>
    <name evidence="3" type="ORF">DXB93_05330</name>
</gene>
<evidence type="ECO:0000259" key="2">
    <source>
        <dbReference type="Pfam" id="PF10145"/>
    </source>
</evidence>
<comment type="caution">
    <text evidence="3">The sequence shown here is derived from an EMBL/GenBank/DDBJ whole genome shotgun (WGS) entry which is preliminary data.</text>
</comment>
<dbReference type="InterPro" id="IPR016024">
    <property type="entry name" value="ARM-type_fold"/>
</dbReference>
<sequence>MADGSLIFDTSLDASGIKNGLSNMAKIVATGMATIGATLAAGTAAAIKFGSEFESSMAKVSTMVDTNKVNMQELNDGVVKLSNSTGKSAVELSEAMYSALSAGVDVGNSLSFVEQSSKLATAGFTTTESAVDALTTVMNGYKMSADQATAVSDMMLQTQNKGKTTVDELAHSLAQVTPTAAAMSVGFDQVSAALATMTAQGVPTAQATTQLNSLFAELGKSGTQANKAFSEATKGTKYAGKSFQDLMKQGVPLNEILDLMGGYAGKNGKSLLDMFSSIEAGKAALTMSGESAQMFTDNLDAMRNSAGLTEEGYDKMMDTFDAKIGILKENAKNFGIVIYEGIQEPLKGIADEGIKAVEQLQKAFEKDGIEGMLKVGSQLVTNLLNGIASAMPEVIGMASQILNTVLSSINELAPSLSECGTNILWSLIMGIIDNLPILAETAINLISNFASSLGESLPNLIPVAIQGILTFASTIIANLDKIVDAGVKLLLGLVQGIVNSIPMLIEQVPKIINDFWAAIDSNLFTILGAGVEIVMTLINGIISSIPTLIANAGEIVSAIFNTIMHLDMLSMGKNLIKNLGSGIKSMFSNMGSIAKDLINKIKDAFTNMNWVQLGKDVLNGIIDGIVGGVKGLVKAAVNACKSMFNAVKDFFSIFSPSHKMRDEIGKFLPSGIATGYEVAMPEATKDMIDTTDDGFQKLKASAKTIGGEVAYDSVMPLPNTSTLGRDDLIDYDRLANSMSKVNMSVEMDKQPVGRLVTETVDEEIGKETTRKGRYNA</sequence>
<evidence type="ECO:0000313" key="3">
    <source>
        <dbReference type="EMBL" id="RGD86585.1"/>
    </source>
</evidence>
<proteinExistence type="predicted"/>
<dbReference type="RefSeq" id="WP_117580899.1">
    <property type="nucleotide sequence ID" value="NZ_QUSL01000005.1"/>
</dbReference>
<dbReference type="PANTHER" id="PTHR37813:SF1">
    <property type="entry name" value="FELS-2 PROPHAGE PROTEIN"/>
    <property type="match status" value="1"/>
</dbReference>
<dbReference type="NCBIfam" id="TIGR01760">
    <property type="entry name" value="tape_meas_TP901"/>
    <property type="match status" value="1"/>
</dbReference>
<dbReference type="InterPro" id="IPR010090">
    <property type="entry name" value="Phage_tape_meas"/>
</dbReference>
<reference evidence="3 4" key="1">
    <citation type="submission" date="2018-08" db="EMBL/GenBank/DDBJ databases">
        <title>A genome reference for cultivated species of the human gut microbiota.</title>
        <authorList>
            <person name="Zou Y."/>
            <person name="Xue W."/>
            <person name="Luo G."/>
        </authorList>
    </citation>
    <scope>NUCLEOTIDE SEQUENCE [LARGE SCALE GENOMIC DNA]</scope>
    <source>
        <strain evidence="3 4">OM06-4</strain>
    </source>
</reference>
<dbReference type="EMBL" id="QUSL01000005">
    <property type="protein sequence ID" value="RGD86585.1"/>
    <property type="molecule type" value="Genomic_DNA"/>
</dbReference>
<dbReference type="PANTHER" id="PTHR37813">
    <property type="entry name" value="FELS-2 PROPHAGE PROTEIN"/>
    <property type="match status" value="1"/>
</dbReference>